<keyword evidence="3" id="KW-1185">Reference proteome</keyword>
<evidence type="ECO:0000313" key="2">
    <source>
        <dbReference type="EMBL" id="SFP76523.1"/>
    </source>
</evidence>
<dbReference type="STRING" id="223786.SAMN05216234_1399"/>
<dbReference type="GO" id="GO:0009055">
    <property type="term" value="F:electron transfer activity"/>
    <property type="evidence" value="ECO:0007669"/>
    <property type="project" value="InterPro"/>
</dbReference>
<accession>A0A1I5T0H3</accession>
<feature type="signal peptide" evidence="1">
    <location>
        <begin position="1"/>
        <end position="20"/>
    </location>
</feature>
<dbReference type="OrthoDB" id="5373006at2"/>
<feature type="chain" id="PRO_5011578724" description="Cytochrome C oxidase, cbb3-type, subunit III" evidence="1">
    <location>
        <begin position="21"/>
        <end position="112"/>
    </location>
</feature>
<dbReference type="SUPFAM" id="SSF46626">
    <property type="entry name" value="Cytochrome c"/>
    <property type="match status" value="1"/>
</dbReference>
<proteinExistence type="predicted"/>
<reference evidence="2 3" key="1">
    <citation type="submission" date="2016-10" db="EMBL/GenBank/DDBJ databases">
        <authorList>
            <person name="de Groot N.N."/>
        </authorList>
    </citation>
    <scope>NUCLEOTIDE SEQUENCE [LARGE SCALE GENOMIC DNA]</scope>
    <source>
        <strain evidence="2 3">EP1-55-1</strain>
    </source>
</reference>
<dbReference type="Gene3D" id="1.10.760.10">
    <property type="entry name" value="Cytochrome c-like domain"/>
    <property type="match status" value="1"/>
</dbReference>
<dbReference type="InterPro" id="IPR036909">
    <property type="entry name" value="Cyt_c-like_dom_sf"/>
</dbReference>
<dbReference type="EMBL" id="FOXB01000039">
    <property type="protein sequence ID" value="SFP76523.1"/>
    <property type="molecule type" value="Genomic_DNA"/>
</dbReference>
<evidence type="ECO:0000313" key="3">
    <source>
        <dbReference type="Proteomes" id="UP000199227"/>
    </source>
</evidence>
<sequence length="112" mass="12649">MRLLIITAICCLFVNINLNAYSAKGMITYKKLCKHCHGSGFKGAAILESDEWEDMFENRAKKLKKVHSNEPKAIKVLNSGYFKRNYEALGRFLRNNGRDMGVVRSCDGLNCG</sequence>
<dbReference type="GO" id="GO:0020037">
    <property type="term" value="F:heme binding"/>
    <property type="evidence" value="ECO:0007669"/>
    <property type="project" value="InterPro"/>
</dbReference>
<evidence type="ECO:0008006" key="4">
    <source>
        <dbReference type="Google" id="ProtNLM"/>
    </source>
</evidence>
<dbReference type="AlphaFoldDB" id="A0A1I5T0H3"/>
<dbReference type="RefSeq" id="WP_092913616.1">
    <property type="nucleotide sequence ID" value="NZ_FOXB01000039.1"/>
</dbReference>
<organism evidence="2 3">
    <name type="scientific">Hydrogenimonas thermophila</name>
    <dbReference type="NCBI Taxonomy" id="223786"/>
    <lineage>
        <taxon>Bacteria</taxon>
        <taxon>Pseudomonadati</taxon>
        <taxon>Campylobacterota</taxon>
        <taxon>Epsilonproteobacteria</taxon>
        <taxon>Campylobacterales</taxon>
        <taxon>Hydrogenimonadaceae</taxon>
        <taxon>Hydrogenimonas</taxon>
    </lineage>
</organism>
<gene>
    <name evidence="2" type="ORF">SAMN05216234_1399</name>
</gene>
<protein>
    <recommendedName>
        <fullName evidence="4">Cytochrome C oxidase, cbb3-type, subunit III</fullName>
    </recommendedName>
</protein>
<name>A0A1I5T0H3_9BACT</name>
<keyword evidence="1" id="KW-0732">Signal</keyword>
<dbReference type="Proteomes" id="UP000199227">
    <property type="component" value="Unassembled WGS sequence"/>
</dbReference>
<evidence type="ECO:0000256" key="1">
    <source>
        <dbReference type="SAM" id="SignalP"/>
    </source>
</evidence>